<keyword evidence="4" id="KW-0963">Cytoplasm</keyword>
<evidence type="ECO:0000256" key="5">
    <source>
        <dbReference type="ARBA" id="ARBA00023242"/>
    </source>
</evidence>
<keyword evidence="5" id="KW-0539">Nucleus</keyword>
<dbReference type="GO" id="GO:0005634">
    <property type="term" value="C:nucleus"/>
    <property type="evidence" value="ECO:0007669"/>
    <property type="project" value="UniProtKB-SubCell"/>
</dbReference>
<dbReference type="Proteomes" id="UP000054359">
    <property type="component" value="Unassembled WGS sequence"/>
</dbReference>
<feature type="non-terminal residue" evidence="6">
    <location>
        <position position="151"/>
    </location>
</feature>
<reference evidence="6 7" key="1">
    <citation type="submission" date="2013-11" db="EMBL/GenBank/DDBJ databases">
        <title>Genome sequencing of Stegodyphus mimosarum.</title>
        <authorList>
            <person name="Bechsgaard J."/>
        </authorList>
    </citation>
    <scope>NUCLEOTIDE SEQUENCE [LARGE SCALE GENOMIC DNA]</scope>
</reference>
<dbReference type="AlphaFoldDB" id="A0A087TTY5"/>
<dbReference type="OMA" id="SPHMDDF"/>
<accession>A0A087TTY5</accession>
<evidence type="ECO:0000256" key="3">
    <source>
        <dbReference type="ARBA" id="ARBA00010821"/>
    </source>
</evidence>
<evidence type="ECO:0000313" key="6">
    <source>
        <dbReference type="EMBL" id="KFM68574.1"/>
    </source>
</evidence>
<name>A0A087TTY5_STEMI</name>
<evidence type="ECO:0000313" key="7">
    <source>
        <dbReference type="Proteomes" id="UP000054359"/>
    </source>
</evidence>
<sequence>MLVAIKKQKGMYTVANRPFKLLANTRRGITQKVDPLENNNNNRDSAKYGTHVNMSLPRPVFHQVNGRKTQVQKVRQENFPPQYEELIKYIQDTWTSVYKEYESSNESSDSKVPKVVYYKDNSEDSHLKQFKRFDLESFWGERFLQNIQQST</sequence>
<dbReference type="GO" id="GO:0010494">
    <property type="term" value="C:cytoplasmic stress granule"/>
    <property type="evidence" value="ECO:0007669"/>
    <property type="project" value="UniProtKB-SubCell"/>
</dbReference>
<evidence type="ECO:0000256" key="1">
    <source>
        <dbReference type="ARBA" id="ARBA00004123"/>
    </source>
</evidence>
<protein>
    <submittedName>
        <fullName evidence="6">Protein FAM195A</fullName>
    </submittedName>
</protein>
<comment type="subcellular location">
    <subcellularLocation>
        <location evidence="2">Cytoplasm</location>
        <location evidence="2">Stress granule</location>
    </subcellularLocation>
    <subcellularLocation>
        <location evidence="1">Nucleus</location>
    </subcellularLocation>
</comment>
<dbReference type="InterPro" id="IPR029428">
    <property type="entry name" value="MCRIP"/>
</dbReference>
<dbReference type="Pfam" id="PF14799">
    <property type="entry name" value="FAM195"/>
    <property type="match status" value="1"/>
</dbReference>
<dbReference type="OrthoDB" id="9983138at2759"/>
<comment type="similarity">
    <text evidence="3">Belongs to the MCRIP family.</text>
</comment>
<organism evidence="6 7">
    <name type="scientific">Stegodyphus mimosarum</name>
    <name type="common">African social velvet spider</name>
    <dbReference type="NCBI Taxonomy" id="407821"/>
    <lineage>
        <taxon>Eukaryota</taxon>
        <taxon>Metazoa</taxon>
        <taxon>Ecdysozoa</taxon>
        <taxon>Arthropoda</taxon>
        <taxon>Chelicerata</taxon>
        <taxon>Arachnida</taxon>
        <taxon>Araneae</taxon>
        <taxon>Araneomorphae</taxon>
        <taxon>Entelegynae</taxon>
        <taxon>Eresoidea</taxon>
        <taxon>Eresidae</taxon>
        <taxon>Stegodyphus</taxon>
    </lineage>
</organism>
<dbReference type="EMBL" id="KK116723">
    <property type="protein sequence ID" value="KFM68574.1"/>
    <property type="molecule type" value="Genomic_DNA"/>
</dbReference>
<dbReference type="STRING" id="407821.A0A087TTY5"/>
<evidence type="ECO:0000256" key="4">
    <source>
        <dbReference type="ARBA" id="ARBA00022490"/>
    </source>
</evidence>
<keyword evidence="7" id="KW-1185">Reference proteome</keyword>
<evidence type="ECO:0000256" key="2">
    <source>
        <dbReference type="ARBA" id="ARBA00004210"/>
    </source>
</evidence>
<proteinExistence type="inferred from homology"/>
<gene>
    <name evidence="6" type="ORF">X975_08679</name>
</gene>